<keyword evidence="4 8" id="KW-0812">Transmembrane</keyword>
<keyword evidence="2" id="KW-1003">Cell membrane</keyword>
<reference evidence="9" key="2">
    <citation type="submission" date="2022-10" db="EMBL/GenBank/DDBJ databases">
        <authorList>
            <person name="Trinh H.N."/>
        </authorList>
    </citation>
    <scope>NUCLEOTIDE SEQUENCE</scope>
    <source>
        <strain evidence="9">RN2-1</strain>
    </source>
</reference>
<keyword evidence="10" id="KW-1185">Reference proteome</keyword>
<comment type="subcellular location">
    <subcellularLocation>
        <location evidence="1">Cell membrane</location>
        <topology evidence="1">Multi-pass membrane protein</topology>
    </subcellularLocation>
</comment>
<evidence type="ECO:0000256" key="7">
    <source>
        <dbReference type="ARBA" id="ARBA00023136"/>
    </source>
</evidence>
<sequence>MTAPSSVAGPSLRDAWAMVRAPVPALLLGLALLGLAFHAEAAAAYRVWMESTAYSHCFFVLPIAAYMAWERRHALASVPVAPAPWAVALVLPLGVAWLAAERLGIMEGRQLVAVAILEVLFLAVLGWRMFQALAAPLLYLFFLVPFGAFLTPALQDFTAVFIDVGLDVLRIPHFVDAYIIEIPAGRFYVAEACAGLRFLIASIAFGVLYSVLMYRSIGRRVAFIAASIVIPIIANGMRALGIVVLGHVLGSAEAAAADHILYGWLFFSVVILLLIVAGLPFRQDLAKAAPAPAAPPAVSPWRPALAAGLVGAVALAGPAVSAVLDRAAETALEAPAPRLTTPRDCRPAPLGAVQSDLTGTPGATVLGYACPQGLLTVVVQVFPAQSNPARVISAQRRATGEFKAEEAVISSIRIPGMEPDQWRLVTTYTPASATATALWVDGRPAKGGIAGRMLLAHNSVFGTAHAPVLVAVGVRAARPQMTPEEDQLARHMIANFLVAQTALPAEIARLSSEAASRR</sequence>
<organism evidence="9 10">
    <name type="scientific">Limobrevibacterium gyesilva</name>
    <dbReference type="NCBI Taxonomy" id="2991712"/>
    <lineage>
        <taxon>Bacteria</taxon>
        <taxon>Pseudomonadati</taxon>
        <taxon>Pseudomonadota</taxon>
        <taxon>Alphaproteobacteria</taxon>
        <taxon>Acetobacterales</taxon>
        <taxon>Acetobacteraceae</taxon>
        <taxon>Limobrevibacterium</taxon>
    </lineage>
</organism>
<dbReference type="InterPro" id="IPR019127">
    <property type="entry name" value="Exosortase"/>
</dbReference>
<dbReference type="NCBIfam" id="TIGR03109">
    <property type="entry name" value="exosort_XrtA"/>
    <property type="match status" value="1"/>
</dbReference>
<keyword evidence="7 8" id="KW-0472">Membrane</keyword>
<keyword evidence="5 9" id="KW-0378">Hydrolase</keyword>
<dbReference type="Pfam" id="PF09721">
    <property type="entry name" value="Exosortase_EpsH"/>
    <property type="match status" value="1"/>
</dbReference>
<evidence type="ECO:0000313" key="9">
    <source>
        <dbReference type="EMBL" id="MCW3476922.1"/>
    </source>
</evidence>
<evidence type="ECO:0000256" key="3">
    <source>
        <dbReference type="ARBA" id="ARBA00022670"/>
    </source>
</evidence>
<dbReference type="EMBL" id="JAPDNT010000026">
    <property type="protein sequence ID" value="MCW3476922.1"/>
    <property type="molecule type" value="Genomic_DNA"/>
</dbReference>
<accession>A0AA41YX22</accession>
<keyword evidence="6 8" id="KW-1133">Transmembrane helix</keyword>
<dbReference type="InterPro" id="IPR013426">
    <property type="entry name" value="EpsH-like"/>
</dbReference>
<feature type="transmembrane region" description="Helical" evidence="8">
    <location>
        <begin position="111"/>
        <end position="130"/>
    </location>
</feature>
<dbReference type="InterPro" id="IPR026392">
    <property type="entry name" value="Exo/Archaeosortase_dom"/>
</dbReference>
<dbReference type="EC" id="3.4.22.-" evidence="9"/>
<feature type="transmembrane region" description="Helical" evidence="8">
    <location>
        <begin position="221"/>
        <end position="249"/>
    </location>
</feature>
<keyword evidence="3" id="KW-0645">Protease</keyword>
<dbReference type="NCBIfam" id="TIGR02602">
    <property type="entry name" value="8TM_EpsH"/>
    <property type="match status" value="1"/>
</dbReference>
<feature type="transmembrane region" description="Helical" evidence="8">
    <location>
        <begin position="194"/>
        <end position="214"/>
    </location>
</feature>
<evidence type="ECO:0000256" key="1">
    <source>
        <dbReference type="ARBA" id="ARBA00004651"/>
    </source>
</evidence>
<evidence type="ECO:0000256" key="4">
    <source>
        <dbReference type="ARBA" id="ARBA00022692"/>
    </source>
</evidence>
<protein>
    <submittedName>
        <fullName evidence="9">Exosortase</fullName>
        <ecNumber evidence="9">3.4.22.-</ecNumber>
    </submittedName>
</protein>
<gene>
    <name evidence="9" type="primary">xrt</name>
    <name evidence="9" type="ORF">OL599_20350</name>
</gene>
<dbReference type="GO" id="GO:0008233">
    <property type="term" value="F:peptidase activity"/>
    <property type="evidence" value="ECO:0007669"/>
    <property type="project" value="UniProtKB-KW"/>
</dbReference>
<feature type="transmembrane region" description="Helical" evidence="8">
    <location>
        <begin position="261"/>
        <end position="281"/>
    </location>
</feature>
<dbReference type="GO" id="GO:0006508">
    <property type="term" value="P:proteolysis"/>
    <property type="evidence" value="ECO:0007669"/>
    <property type="project" value="UniProtKB-KW"/>
</dbReference>
<feature type="transmembrane region" description="Helical" evidence="8">
    <location>
        <begin position="137"/>
        <end position="154"/>
    </location>
</feature>
<dbReference type="NCBIfam" id="TIGR04178">
    <property type="entry name" value="exo_archaeo"/>
    <property type="match status" value="1"/>
</dbReference>
<name>A0AA41YX22_9PROT</name>
<dbReference type="InterPro" id="IPR017540">
    <property type="entry name" value="Exosortase-1"/>
</dbReference>
<feature type="transmembrane region" description="Helical" evidence="8">
    <location>
        <begin position="81"/>
        <end position="99"/>
    </location>
</feature>
<evidence type="ECO:0000256" key="5">
    <source>
        <dbReference type="ARBA" id="ARBA00022801"/>
    </source>
</evidence>
<evidence type="ECO:0000313" key="10">
    <source>
        <dbReference type="Proteomes" id="UP001165679"/>
    </source>
</evidence>
<dbReference type="Proteomes" id="UP001165679">
    <property type="component" value="Unassembled WGS sequence"/>
</dbReference>
<evidence type="ECO:0000256" key="8">
    <source>
        <dbReference type="SAM" id="Phobius"/>
    </source>
</evidence>
<dbReference type="AlphaFoldDB" id="A0AA41YX22"/>
<proteinExistence type="predicted"/>
<dbReference type="RefSeq" id="WP_264715780.1">
    <property type="nucleotide sequence ID" value="NZ_JAPDNT010000026.1"/>
</dbReference>
<reference evidence="9" key="1">
    <citation type="submission" date="2022-09" db="EMBL/GenBank/DDBJ databases">
        <title>Rhodovastum sp. nov. RN2-1 isolated from soil in Seongnam, South Korea.</title>
        <authorList>
            <person name="Le N.T."/>
        </authorList>
    </citation>
    <scope>NUCLEOTIDE SEQUENCE</scope>
    <source>
        <strain evidence="9">RN2-1</strain>
    </source>
</reference>
<evidence type="ECO:0000256" key="2">
    <source>
        <dbReference type="ARBA" id="ARBA00022475"/>
    </source>
</evidence>
<comment type="caution">
    <text evidence="9">The sequence shown here is derived from an EMBL/GenBank/DDBJ whole genome shotgun (WGS) entry which is preliminary data.</text>
</comment>
<evidence type="ECO:0000256" key="6">
    <source>
        <dbReference type="ARBA" id="ARBA00022989"/>
    </source>
</evidence>
<dbReference type="GO" id="GO:0005886">
    <property type="term" value="C:plasma membrane"/>
    <property type="evidence" value="ECO:0007669"/>
    <property type="project" value="UniProtKB-SubCell"/>
</dbReference>